<dbReference type="Proteomes" id="UP001320972">
    <property type="component" value="Unassembled WGS sequence"/>
</dbReference>
<dbReference type="EMBL" id="JAOPKB010000003">
    <property type="protein sequence ID" value="MCU4972815.1"/>
    <property type="molecule type" value="Genomic_DNA"/>
</dbReference>
<dbReference type="InterPro" id="IPR027417">
    <property type="entry name" value="P-loop_NTPase"/>
</dbReference>
<evidence type="ECO:0000259" key="2">
    <source>
        <dbReference type="SMART" id="SM00382"/>
    </source>
</evidence>
<dbReference type="InterPro" id="IPR052934">
    <property type="entry name" value="Methyl-DNA_Rec/Restrict_Enz"/>
</dbReference>
<evidence type="ECO:0000313" key="3">
    <source>
        <dbReference type="EMBL" id="MCU4972815.1"/>
    </source>
</evidence>
<proteinExistence type="predicted"/>
<sequence length="1214" mass="136917">MDDDRRMTTDRFYGGVDGRLEVLTQLLSFLGKSDASGDGVPTDEVVEWLLSSTNAREADAVTRHLNFIEAIGLIEKQDDRYSTTWIGNCYLETEDPVVLYNALRTNVKGFDTILRALSVEARTDEDLMDLLVATFEECNMGTSAVAARHREWLQAIGYVEQENSLNRLTSAGEAVAEQLQDTPSIDFELNNVYNRRNLHDEYGGGIQSGIAPSRDEPIVFLFSGDSGAEHGYRDVFRSDGSVIYTGEGQEGDMEMLRGNRVIRDHIDEGRELHLFEMEESGVRYRGQFMYAGHFHEELPDSNGELRDAIRFKLAPVGDVVGRETVQNTLDAISSETQGDNPTKPEERSDPTVYQVPITIDQEPVRINFQRTVLEGVPRSRIEHVYEPSVEHQTLRVWGNREDDPATEGDYLLFADRDGRRGGGYTILARIADATVLEPAKAQQFTDAIGWGDVTDVSYPHVMFLESVYETTLDRQQFWDTLGFKGWPNDTFSAINFDRDGSTFHEKYDSVHTFLKQIEGTQLYPETTVVEPTETYETLERAVDDVRVRLERTPESERWLAARLGEAIVEDWSTALVEYRPSDEIAANTAAKFDQIRAVYESIERELDSEADELGVGSLGALSPAQTLFLGWFRLVQTDLGLSDGLLTHTQLESILENTYTVETQKPTNPHPIATHIHQTQPTIYKFTAPPDYWLTTVRYGLISFEEPDRDRWNEIEEGDVAILHSRADPSSDDLAGQPGCLIGVGILGTKFELDEPWWRDEHDNEDTFPLRVTFDRLCLTGAVDEIDTTSPITDKRPDDIDRESAALTENCLPIDRANEICKHTSDTAFPAQGRFGTFRTDDNRVDRDRPLALIEAMTLTEASTIDAHSPYRGELPPTILEGLYFGDDLDEKLLEQIETALRSGKHVLLTGPPGTGKTEIARRVCRHLAETHPYLYTDFEITTATADWSTFDTVGGYMPDESTDGNDELSFKPGLVLNRLKDTQTKSQSNELLVVDELNRADIDKAFGQLFTLLSGQPVQLPYTEGGREIEITTAAELEASPAPHQYRVPESWRIFATMNTYDKTSLYEMSYAFMRRFAFVRVPAPDLPEGTTQEDEQALEDVVTAFADAWGLSTGRRERMAVGRVWRETNHAIDERSIGPAIVEDVLRYVTHHPEDDLEYHLTQAVISYVFPQLEGVPKRRKIVQEIADVPEIDEKLLERAARDMLQVAIANE</sequence>
<keyword evidence="4" id="KW-1185">Reference proteome</keyword>
<dbReference type="InterPro" id="IPR058712">
    <property type="entry name" value="SRA_ScoMcrA"/>
</dbReference>
<dbReference type="Gene3D" id="3.10.590.10">
    <property type="entry name" value="ph1033 like domains"/>
    <property type="match status" value="1"/>
</dbReference>
<organism evidence="3 4">
    <name type="scientific">Natronoglomus mannanivorans</name>
    <dbReference type="NCBI Taxonomy" id="2979990"/>
    <lineage>
        <taxon>Archaea</taxon>
        <taxon>Methanobacteriati</taxon>
        <taxon>Methanobacteriota</taxon>
        <taxon>Stenosarchaea group</taxon>
        <taxon>Halobacteria</taxon>
        <taxon>Halobacteriales</taxon>
        <taxon>Natrialbaceae</taxon>
        <taxon>Natronoglomus</taxon>
    </lineage>
</organism>
<dbReference type="CDD" id="cd00009">
    <property type="entry name" value="AAA"/>
    <property type="match status" value="1"/>
</dbReference>
<dbReference type="SMART" id="SM00382">
    <property type="entry name" value="AAA"/>
    <property type="match status" value="1"/>
</dbReference>
<comment type="caution">
    <text evidence="3">The sequence shown here is derived from an EMBL/GenBank/DDBJ whole genome shotgun (WGS) entry which is preliminary data.</text>
</comment>
<dbReference type="PANTHER" id="PTHR37291">
    <property type="entry name" value="5-METHYLCYTOSINE-SPECIFIC RESTRICTION ENZYME B"/>
    <property type="match status" value="1"/>
</dbReference>
<dbReference type="Pfam" id="PF26348">
    <property type="entry name" value="SRA_ScoMcrA"/>
    <property type="match status" value="1"/>
</dbReference>
<feature type="compositionally biased region" description="Polar residues" evidence="1">
    <location>
        <begin position="329"/>
        <end position="340"/>
    </location>
</feature>
<dbReference type="SUPFAM" id="SSF52540">
    <property type="entry name" value="P-loop containing nucleoside triphosphate hydrolases"/>
    <property type="match status" value="1"/>
</dbReference>
<dbReference type="Gene3D" id="3.40.50.300">
    <property type="entry name" value="P-loop containing nucleotide triphosphate hydrolases"/>
    <property type="match status" value="1"/>
</dbReference>
<dbReference type="RefSeq" id="WP_338007578.1">
    <property type="nucleotide sequence ID" value="NZ_JAOPKB010000003.1"/>
</dbReference>
<evidence type="ECO:0000256" key="1">
    <source>
        <dbReference type="SAM" id="MobiDB-lite"/>
    </source>
</evidence>
<dbReference type="PANTHER" id="PTHR37291:SF1">
    <property type="entry name" value="TYPE IV METHYL-DIRECTED RESTRICTION ENZYME ECOKMCRB SUBUNIT"/>
    <property type="match status" value="1"/>
</dbReference>
<evidence type="ECO:0000313" key="4">
    <source>
        <dbReference type="Proteomes" id="UP001320972"/>
    </source>
</evidence>
<dbReference type="InterPro" id="IPR003593">
    <property type="entry name" value="AAA+_ATPase"/>
</dbReference>
<dbReference type="Pfam" id="PF07728">
    <property type="entry name" value="AAA_5"/>
    <property type="match status" value="1"/>
</dbReference>
<protein>
    <submittedName>
        <fullName evidence="3">AAA family ATPase</fullName>
    </submittedName>
</protein>
<feature type="region of interest" description="Disordered" evidence="1">
    <location>
        <begin position="329"/>
        <end position="350"/>
    </location>
</feature>
<dbReference type="InterPro" id="IPR011704">
    <property type="entry name" value="ATPase_dyneun-rel_AAA"/>
</dbReference>
<name>A0ABT2QD10_9EURY</name>
<accession>A0ABT2QD10</accession>
<feature type="domain" description="AAA+ ATPase" evidence="2">
    <location>
        <begin position="903"/>
        <end position="1084"/>
    </location>
</feature>
<gene>
    <name evidence="3" type="ORF">OB955_08685</name>
</gene>
<reference evidence="3 4" key="1">
    <citation type="submission" date="2022-09" db="EMBL/GenBank/DDBJ databases">
        <title>Enrichment on poylsaccharides allowed isolation of novel metabolic and taxonomic groups of Haloarchaea.</title>
        <authorList>
            <person name="Sorokin D.Y."/>
            <person name="Elcheninov A.G."/>
            <person name="Khizhniak T.V."/>
            <person name="Kolganova T.V."/>
            <person name="Kublanov I.V."/>
        </authorList>
    </citation>
    <scope>NUCLEOTIDE SEQUENCE [LARGE SCALE GENOMIC DNA]</scope>
    <source>
        <strain evidence="3 4">AArc-m2/3/4</strain>
    </source>
</reference>